<feature type="transmembrane region" description="Helical" evidence="12">
    <location>
        <begin position="380"/>
        <end position="399"/>
    </location>
</feature>
<evidence type="ECO:0000256" key="5">
    <source>
        <dbReference type="ARBA" id="ARBA00022989"/>
    </source>
</evidence>
<dbReference type="Gene3D" id="4.10.240.10">
    <property type="entry name" value="Zn(2)-C6 fungal-type DNA-binding domain"/>
    <property type="match status" value="1"/>
</dbReference>
<dbReference type="SMART" id="SM00066">
    <property type="entry name" value="GAL4"/>
    <property type="match status" value="1"/>
</dbReference>
<evidence type="ECO:0000313" key="16">
    <source>
        <dbReference type="Proteomes" id="UP000190744"/>
    </source>
</evidence>
<dbReference type="PANTHER" id="PTHR43791">
    <property type="entry name" value="PERMEASE-RELATED"/>
    <property type="match status" value="1"/>
</dbReference>
<dbReference type="PROSITE" id="PS50850">
    <property type="entry name" value="MFS"/>
    <property type="match status" value="1"/>
</dbReference>
<evidence type="ECO:0000256" key="1">
    <source>
        <dbReference type="ARBA" id="ARBA00004141"/>
    </source>
</evidence>
<dbReference type="InterPro" id="IPR011701">
    <property type="entry name" value="MFS"/>
</dbReference>
<evidence type="ECO:0000256" key="2">
    <source>
        <dbReference type="ARBA" id="ARBA00022448"/>
    </source>
</evidence>
<dbReference type="Pfam" id="PF07690">
    <property type="entry name" value="MFS_1"/>
    <property type="match status" value="1"/>
</dbReference>
<evidence type="ECO:0000256" key="9">
    <source>
        <dbReference type="ARBA" id="ARBA00023163"/>
    </source>
</evidence>
<feature type="transmembrane region" description="Helical" evidence="12">
    <location>
        <begin position="352"/>
        <end position="374"/>
    </location>
</feature>
<dbReference type="CDD" id="cd12148">
    <property type="entry name" value="fungal_TF_MHR"/>
    <property type="match status" value="1"/>
</dbReference>
<dbReference type="FunFam" id="1.20.1250.20:FF:000247">
    <property type="entry name" value="MFS general substrate transporter"/>
    <property type="match status" value="1"/>
</dbReference>
<proteinExistence type="predicted"/>
<dbReference type="GO" id="GO:0000981">
    <property type="term" value="F:DNA-binding transcription factor activity, RNA polymerase II-specific"/>
    <property type="evidence" value="ECO:0007669"/>
    <property type="project" value="InterPro"/>
</dbReference>
<accession>A0A1S9RXT6</accession>
<comment type="caution">
    <text evidence="15">The sequence shown here is derived from an EMBL/GenBank/DDBJ whole genome shotgun (WGS) entry which is preliminary data.</text>
</comment>
<feature type="transmembrane region" description="Helical" evidence="12">
    <location>
        <begin position="237"/>
        <end position="258"/>
    </location>
</feature>
<evidence type="ECO:0000313" key="15">
    <source>
        <dbReference type="EMBL" id="OOQ90339.1"/>
    </source>
</evidence>
<evidence type="ECO:0000259" key="14">
    <source>
        <dbReference type="PROSITE" id="PS50850"/>
    </source>
</evidence>
<feature type="region of interest" description="Disordered" evidence="11">
    <location>
        <begin position="583"/>
        <end position="654"/>
    </location>
</feature>
<dbReference type="PROSITE" id="PS50048">
    <property type="entry name" value="ZN2_CY6_FUNGAL_2"/>
    <property type="match status" value="1"/>
</dbReference>
<dbReference type="FunFam" id="1.20.1250.20:FF:000106">
    <property type="entry name" value="MFS transporter, putative"/>
    <property type="match status" value="1"/>
</dbReference>
<gene>
    <name evidence="15" type="ORF">PEBR_06433</name>
</gene>
<feature type="transmembrane region" description="Helical" evidence="12">
    <location>
        <begin position="477"/>
        <end position="496"/>
    </location>
</feature>
<dbReference type="InterPro" id="IPR020846">
    <property type="entry name" value="MFS_dom"/>
</dbReference>
<dbReference type="CDD" id="cd00067">
    <property type="entry name" value="GAL4"/>
    <property type="match status" value="1"/>
</dbReference>
<feature type="compositionally biased region" description="Polar residues" evidence="11">
    <location>
        <begin position="630"/>
        <end position="648"/>
    </location>
</feature>
<keyword evidence="4" id="KW-0479">Metal-binding</keyword>
<feature type="transmembrane region" description="Helical" evidence="12">
    <location>
        <begin position="174"/>
        <end position="194"/>
    </location>
</feature>
<comment type="subcellular location">
    <subcellularLocation>
        <location evidence="1">Membrane</location>
        <topology evidence="1">Multi-pass membrane protein</topology>
    </subcellularLocation>
</comment>
<feature type="domain" description="Zn(2)-C6 fungal-type" evidence="13">
    <location>
        <begin position="533"/>
        <end position="562"/>
    </location>
</feature>
<dbReference type="AlphaFoldDB" id="A0A1S9RXT6"/>
<dbReference type="InterPro" id="IPR001138">
    <property type="entry name" value="Zn2Cys6_DnaBD"/>
</dbReference>
<name>A0A1S9RXT6_PENBI</name>
<feature type="region of interest" description="Disordered" evidence="11">
    <location>
        <begin position="1048"/>
        <end position="1088"/>
    </location>
</feature>
<keyword evidence="6" id="KW-0805">Transcription regulation</keyword>
<dbReference type="InterPro" id="IPR036259">
    <property type="entry name" value="MFS_trans_sf"/>
</dbReference>
<dbReference type="GO" id="GO:0022857">
    <property type="term" value="F:transmembrane transporter activity"/>
    <property type="evidence" value="ECO:0007669"/>
    <property type="project" value="InterPro"/>
</dbReference>
<keyword evidence="5 12" id="KW-1133">Transmembrane helix</keyword>
<evidence type="ECO:0000256" key="12">
    <source>
        <dbReference type="SAM" id="Phobius"/>
    </source>
</evidence>
<evidence type="ECO:0000259" key="13">
    <source>
        <dbReference type="PROSITE" id="PS50048"/>
    </source>
</evidence>
<evidence type="ECO:0000256" key="6">
    <source>
        <dbReference type="ARBA" id="ARBA00023015"/>
    </source>
</evidence>
<feature type="domain" description="Major facilitator superfamily (MFS) profile" evidence="14">
    <location>
        <begin position="77"/>
        <end position="500"/>
    </location>
</feature>
<feature type="transmembrane region" description="Helical" evidence="12">
    <location>
        <begin position="411"/>
        <end position="431"/>
    </location>
</feature>
<evidence type="ECO:0000256" key="11">
    <source>
        <dbReference type="SAM" id="MobiDB-lite"/>
    </source>
</evidence>
<dbReference type="SUPFAM" id="SSF57701">
    <property type="entry name" value="Zn2/Cys6 DNA-binding domain"/>
    <property type="match status" value="1"/>
</dbReference>
<keyword evidence="9" id="KW-0804">Transcription</keyword>
<feature type="compositionally biased region" description="Low complexity" evidence="11">
    <location>
        <begin position="583"/>
        <end position="598"/>
    </location>
</feature>
<dbReference type="PANTHER" id="PTHR43791:SF60">
    <property type="entry name" value="TRANSPORTER, PUTATIVE (AFU_ORTHOLOGUE AFUA_1G17160)-RELATED"/>
    <property type="match status" value="1"/>
</dbReference>
<dbReference type="EMBL" id="LJBN01000090">
    <property type="protein sequence ID" value="OOQ90339.1"/>
    <property type="molecule type" value="Genomic_DNA"/>
</dbReference>
<dbReference type="Pfam" id="PF00172">
    <property type="entry name" value="Zn_clus"/>
    <property type="match status" value="1"/>
</dbReference>
<dbReference type="InterPro" id="IPR036864">
    <property type="entry name" value="Zn2-C6_fun-type_DNA-bd_sf"/>
</dbReference>
<protein>
    <submittedName>
        <fullName evidence="15">Major facilitator superfamily transporter</fullName>
    </submittedName>
</protein>
<evidence type="ECO:0000256" key="10">
    <source>
        <dbReference type="ARBA" id="ARBA00023242"/>
    </source>
</evidence>
<keyword evidence="10" id="KW-0539">Nucleus</keyword>
<evidence type="ECO:0000256" key="3">
    <source>
        <dbReference type="ARBA" id="ARBA00022692"/>
    </source>
</evidence>
<organism evidence="15 16">
    <name type="scientific">Penicillium brasilianum</name>
    <dbReference type="NCBI Taxonomy" id="104259"/>
    <lineage>
        <taxon>Eukaryota</taxon>
        <taxon>Fungi</taxon>
        <taxon>Dikarya</taxon>
        <taxon>Ascomycota</taxon>
        <taxon>Pezizomycotina</taxon>
        <taxon>Eurotiomycetes</taxon>
        <taxon>Eurotiomycetidae</taxon>
        <taxon>Eurotiales</taxon>
        <taxon>Aspergillaceae</taxon>
        <taxon>Penicillium</taxon>
    </lineage>
</organism>
<dbReference type="Gene3D" id="1.20.1250.20">
    <property type="entry name" value="MFS general substrate transporter like domains"/>
    <property type="match status" value="1"/>
</dbReference>
<keyword evidence="3 12" id="KW-0812">Transmembrane</keyword>
<dbReference type="GO" id="GO:0006351">
    <property type="term" value="P:DNA-templated transcription"/>
    <property type="evidence" value="ECO:0007669"/>
    <property type="project" value="InterPro"/>
</dbReference>
<reference evidence="16" key="1">
    <citation type="submission" date="2015-09" db="EMBL/GenBank/DDBJ databases">
        <authorList>
            <person name="Fill T.P."/>
            <person name="Baretta J.F."/>
            <person name="de Almeida L.G."/>
            <person name="Rocha M."/>
            <person name="de Souza D.H."/>
            <person name="Malavazi I."/>
            <person name="Cerdeira L.T."/>
            <person name="Hong H."/>
            <person name="Samborskyy M."/>
            <person name="de Vasconcelos A.T."/>
            <person name="Leadlay P."/>
            <person name="Rodrigues-Filho E."/>
        </authorList>
    </citation>
    <scope>NUCLEOTIDE SEQUENCE [LARGE SCALE GENOMIC DNA]</scope>
    <source>
        <strain evidence="16">LaBioMMi 136</strain>
    </source>
</reference>
<feature type="transmembrane region" description="Helical" evidence="12">
    <location>
        <begin position="318"/>
        <end position="340"/>
    </location>
</feature>
<evidence type="ECO:0000256" key="4">
    <source>
        <dbReference type="ARBA" id="ARBA00022723"/>
    </source>
</evidence>
<keyword evidence="2" id="KW-0813">Transport</keyword>
<keyword evidence="8 12" id="KW-0472">Membrane</keyword>
<dbReference type="PROSITE" id="PS00463">
    <property type="entry name" value="ZN2_CY6_FUNGAL_1"/>
    <property type="match status" value="1"/>
</dbReference>
<evidence type="ECO:0000256" key="8">
    <source>
        <dbReference type="ARBA" id="ARBA00023136"/>
    </source>
</evidence>
<dbReference type="GO" id="GO:0008270">
    <property type="term" value="F:zinc ion binding"/>
    <property type="evidence" value="ECO:0007669"/>
    <property type="project" value="InterPro"/>
</dbReference>
<dbReference type="GO" id="GO:0003677">
    <property type="term" value="F:DNA binding"/>
    <property type="evidence" value="ECO:0007669"/>
    <property type="project" value="UniProtKB-KW"/>
</dbReference>
<dbReference type="Pfam" id="PF04082">
    <property type="entry name" value="Fungal_trans"/>
    <property type="match status" value="1"/>
</dbReference>
<dbReference type="SUPFAM" id="SSF103473">
    <property type="entry name" value="MFS general substrate transporter"/>
    <property type="match status" value="1"/>
</dbReference>
<dbReference type="GO" id="GO:0016020">
    <property type="term" value="C:membrane"/>
    <property type="evidence" value="ECO:0007669"/>
    <property type="project" value="UniProtKB-SubCell"/>
</dbReference>
<sequence>MEQPNITTNVDMDKATIAHVSDVSHISPVSKAQVGRERLFDRLPPHESYEGRHRWDPDMTWTADEERKVVRKTDFYLLSCLCIMFFGLQLDRGNLSNALADDLLQDLELTTNDYNNGTTIQLVCFLAAEFPVQMITKRLGFKNVLPTMMFLWGAVSWGQAWITNRASFYVTRALIGLFEGGFIPGVILFSTYFYTSKELSTRLAVFWSTLNVARVISALLAAGILKMRGIGGHTGWFWLFLLEGLLTCVIALVAFLWLPASPTETRSVIWRNPWYTEREEAIMVNRILRDDPAKGLTALKEPVRWSNIKEAWMDRSMWGLYFIGLVAYIPATPVQGYLTLTLKRIGFTTFNANMLTVPSAVLQIFTMLAISFSSNYFNDRAFHVVFGDFWVMPLLVGLLTLPNGGRDWSRFTLVTLISGYPYFHPIVSSWISENSFDVKKRAITAATYNVIVQVGSLIGSQIYRADDAPYYHRGNSVLLAICVFTLVVVIIQRELLRHLNRKKDMRESKDHGGYCNEDETEIATVLEEWGKWACDACKLRKVKCSSESPCSGCVTAGILCTFNKRPLVRGPKGLRAQTIRRITATQQQQQQQQRQEQQFYGWGSNSGSPGERRTGQTPPAMPSSTPSPSNDTYQVTTPGSTTLPSISHNIDEPHRTSTSSMVLRLCVYRLRLFPVWPIVDVEEVMGNIHRDPDNMAAYALANAIGAATIAQLKLDSPENGDMATAASMEAECQRAIELLRKDGGDSIMDINALRVSFFLHVYHENRSPGGSRSLLYLREAITIAQIMGLHREATYSSLSAREQQMRQRILSLLFITERGVAMLHKLPVILRYNARFINLDEADDESHVLPAFKKLMSLFLMFDQSGAFDMLHNSDEIQLPPYEGMPALNRNSFSLLQCQLREASIQPRETNVVQMADICVTTQWMQAILWRASMSRRSTLDSPQQQTTSLSHPIQIAKEFLETMSHLPSSAIEAHGPAMEYKIYEIARAVADSITTEFNGQPISLDIPRAILLRLQSKLASCRGGNKILLPLLHARISEALLRPSPRDYKISDFGPSSKPLSRDTMPYSSQQPQTLPLPSPPPLGSAEIYEEQGNLEGRELPQDPTDNVSTLRVVTWDHNIPDILFSSDQYPFTQAQVFQGSFDNIDSTGTIEFLLNNNTMLDSGESWESQFGGAVAG</sequence>
<evidence type="ECO:0000256" key="7">
    <source>
        <dbReference type="ARBA" id="ARBA00023125"/>
    </source>
</evidence>
<dbReference type="InterPro" id="IPR007219">
    <property type="entry name" value="XnlR_reg_dom"/>
</dbReference>
<feature type="transmembrane region" description="Helical" evidence="12">
    <location>
        <begin position="144"/>
        <end position="162"/>
    </location>
</feature>
<dbReference type="Proteomes" id="UP000190744">
    <property type="component" value="Unassembled WGS sequence"/>
</dbReference>
<keyword evidence="7" id="KW-0238">DNA-binding</keyword>
<feature type="transmembrane region" description="Helical" evidence="12">
    <location>
        <begin position="206"/>
        <end position="225"/>
    </location>
</feature>